<evidence type="ECO:0000313" key="2">
    <source>
        <dbReference type="EMBL" id="QSX33321.1"/>
    </source>
</evidence>
<feature type="chain" id="PRO_5045973258" description="Tetratricopeptide repeat protein" evidence="1">
    <location>
        <begin position="19"/>
        <end position="241"/>
    </location>
</feature>
<accession>A0ABX7QRK1</accession>
<keyword evidence="1" id="KW-0732">Signal</keyword>
<feature type="signal peptide" evidence="1">
    <location>
        <begin position="1"/>
        <end position="18"/>
    </location>
</feature>
<evidence type="ECO:0008006" key="4">
    <source>
        <dbReference type="Google" id="ProtNLM"/>
    </source>
</evidence>
<name>A0ABX7QRK1_9GAMM</name>
<sequence>MNKAICLLFALSPLSAHATTWSPTEVTDPIVAGAKCQVHEPISYGGYIYNWPSKYDQVFWPLTDENGIWFCEKSGFTAFIGDFDKLTAAERDRIGAFLNDNPPKDSAIETRLALLEHIYALRDTSASFKNRLLRVIARWHQNLGNLEQANQYRQQALAQIKTALAGQLDAYQRLEYLYLAANYSKQFGDDAAADAYLKQLHDAIANADDEQSKNFAAYLNELAPESKLITAGGVLDPLAPK</sequence>
<organism evidence="2 3">
    <name type="scientific">Shewanella avicenniae</name>
    <dbReference type="NCBI Taxonomy" id="2814294"/>
    <lineage>
        <taxon>Bacteria</taxon>
        <taxon>Pseudomonadati</taxon>
        <taxon>Pseudomonadota</taxon>
        <taxon>Gammaproteobacteria</taxon>
        <taxon>Alteromonadales</taxon>
        <taxon>Shewanellaceae</taxon>
        <taxon>Shewanella</taxon>
    </lineage>
</organism>
<dbReference type="RefSeq" id="WP_207354554.1">
    <property type="nucleotide sequence ID" value="NZ_CP071503.1"/>
</dbReference>
<keyword evidence="3" id="KW-1185">Reference proteome</keyword>
<proteinExistence type="predicted"/>
<gene>
    <name evidence="2" type="ORF">JYB87_16590</name>
</gene>
<dbReference type="Proteomes" id="UP000662770">
    <property type="component" value="Chromosome"/>
</dbReference>
<evidence type="ECO:0000313" key="3">
    <source>
        <dbReference type="Proteomes" id="UP000662770"/>
    </source>
</evidence>
<protein>
    <recommendedName>
        <fullName evidence="4">Tetratricopeptide repeat protein</fullName>
    </recommendedName>
</protein>
<reference evidence="2 3" key="1">
    <citation type="submission" date="2021-03" db="EMBL/GenBank/DDBJ databases">
        <title>Novel species identification of genus Shewanella.</title>
        <authorList>
            <person name="Liu G."/>
            <person name="Zhang Q."/>
        </authorList>
    </citation>
    <scope>NUCLEOTIDE SEQUENCE [LARGE SCALE GENOMIC DNA]</scope>
    <source>
        <strain evidence="2 3">FJAT-51800</strain>
    </source>
</reference>
<evidence type="ECO:0000256" key="1">
    <source>
        <dbReference type="SAM" id="SignalP"/>
    </source>
</evidence>
<dbReference type="EMBL" id="CP071503">
    <property type="protein sequence ID" value="QSX33321.1"/>
    <property type="molecule type" value="Genomic_DNA"/>
</dbReference>